<feature type="domain" description="Calx-beta" evidence="7">
    <location>
        <begin position="1466"/>
        <end position="1565"/>
    </location>
</feature>
<gene>
    <name evidence="8" type="primary">Slc8a3</name>
    <name evidence="8" type="ORF">AK812_SmicGene26429</name>
</gene>
<reference evidence="8 9" key="1">
    <citation type="submission" date="2016-02" db="EMBL/GenBank/DDBJ databases">
        <title>Genome analysis of coral dinoflagellate symbionts highlights evolutionary adaptations to a symbiotic lifestyle.</title>
        <authorList>
            <person name="Aranda M."/>
            <person name="Li Y."/>
            <person name="Liew Y.J."/>
            <person name="Baumgarten S."/>
            <person name="Simakov O."/>
            <person name="Wilson M."/>
            <person name="Piel J."/>
            <person name="Ashoor H."/>
            <person name="Bougouffa S."/>
            <person name="Bajic V.B."/>
            <person name="Ryu T."/>
            <person name="Ravasi T."/>
            <person name="Bayer T."/>
            <person name="Micklem G."/>
            <person name="Kim H."/>
            <person name="Bhak J."/>
            <person name="Lajeunesse T.C."/>
            <person name="Voolstra C.R."/>
        </authorList>
    </citation>
    <scope>NUCLEOTIDE SEQUENCE [LARGE SCALE GENOMIC DNA]</scope>
    <source>
        <strain evidence="8 9">CCMP2467</strain>
    </source>
</reference>
<organism evidence="8 9">
    <name type="scientific">Symbiodinium microadriaticum</name>
    <name type="common">Dinoflagellate</name>
    <name type="synonym">Zooxanthella microadriatica</name>
    <dbReference type="NCBI Taxonomy" id="2951"/>
    <lineage>
        <taxon>Eukaryota</taxon>
        <taxon>Sar</taxon>
        <taxon>Alveolata</taxon>
        <taxon>Dinophyceae</taxon>
        <taxon>Suessiales</taxon>
        <taxon>Symbiodiniaceae</taxon>
        <taxon>Symbiodinium</taxon>
    </lineage>
</organism>
<evidence type="ECO:0000256" key="3">
    <source>
        <dbReference type="ARBA" id="ARBA00022837"/>
    </source>
</evidence>
<dbReference type="GO" id="GO:0005432">
    <property type="term" value="F:calcium:sodium antiporter activity"/>
    <property type="evidence" value="ECO:0007669"/>
    <property type="project" value="TreeGrafter"/>
</dbReference>
<keyword evidence="6" id="KW-0812">Transmembrane</keyword>
<dbReference type="GO" id="GO:0007154">
    <property type="term" value="P:cell communication"/>
    <property type="evidence" value="ECO:0007669"/>
    <property type="project" value="InterPro"/>
</dbReference>
<feature type="transmembrane region" description="Helical" evidence="6">
    <location>
        <begin position="1708"/>
        <end position="1729"/>
    </location>
</feature>
<evidence type="ECO:0000256" key="2">
    <source>
        <dbReference type="ARBA" id="ARBA00022737"/>
    </source>
</evidence>
<feature type="compositionally biased region" description="Low complexity" evidence="5">
    <location>
        <begin position="574"/>
        <end position="592"/>
    </location>
</feature>
<keyword evidence="2" id="KW-0677">Repeat</keyword>
<keyword evidence="4" id="KW-0406">Ion transport</keyword>
<dbReference type="OrthoDB" id="418484at2759"/>
<dbReference type="SMART" id="SM00237">
    <property type="entry name" value="Calx_beta"/>
    <property type="match status" value="1"/>
</dbReference>
<evidence type="ECO:0000256" key="4">
    <source>
        <dbReference type="ARBA" id="ARBA00023065"/>
    </source>
</evidence>
<evidence type="ECO:0000313" key="8">
    <source>
        <dbReference type="EMBL" id="OLP91823.1"/>
    </source>
</evidence>
<keyword evidence="4" id="KW-0813">Transport</keyword>
<feature type="transmembrane region" description="Helical" evidence="6">
    <location>
        <begin position="1320"/>
        <end position="1336"/>
    </location>
</feature>
<dbReference type="GO" id="GO:0016020">
    <property type="term" value="C:membrane"/>
    <property type="evidence" value="ECO:0007669"/>
    <property type="project" value="InterPro"/>
</dbReference>
<proteinExistence type="predicted"/>
<comment type="caution">
    <text evidence="8">The sequence shown here is derived from an EMBL/GenBank/DDBJ whole genome shotgun (WGS) entry which is preliminary data.</text>
</comment>
<feature type="transmembrane region" description="Helical" evidence="6">
    <location>
        <begin position="1803"/>
        <end position="1823"/>
    </location>
</feature>
<evidence type="ECO:0000256" key="6">
    <source>
        <dbReference type="SAM" id="Phobius"/>
    </source>
</evidence>
<dbReference type="PANTHER" id="PTHR11878">
    <property type="entry name" value="SODIUM/CALCIUM EXCHANGER"/>
    <property type="match status" value="1"/>
</dbReference>
<dbReference type="PANTHER" id="PTHR11878:SF65">
    <property type="entry name" value="NA_CA-EXCHANGE PROTEIN, ISOFORM G"/>
    <property type="match status" value="1"/>
</dbReference>
<dbReference type="Proteomes" id="UP000186817">
    <property type="component" value="Unassembled WGS sequence"/>
</dbReference>
<keyword evidence="6" id="KW-0472">Membrane</keyword>
<keyword evidence="9" id="KW-1185">Reference proteome</keyword>
<feature type="transmembrane region" description="Helical" evidence="6">
    <location>
        <begin position="1749"/>
        <end position="1769"/>
    </location>
</feature>
<evidence type="ECO:0000256" key="1">
    <source>
        <dbReference type="ARBA" id="ARBA00022729"/>
    </source>
</evidence>
<keyword evidence="3" id="KW-0106">Calcium</keyword>
<evidence type="ECO:0000259" key="7">
    <source>
        <dbReference type="SMART" id="SM00237"/>
    </source>
</evidence>
<dbReference type="GO" id="GO:0098703">
    <property type="term" value="P:calcium ion import across plasma membrane"/>
    <property type="evidence" value="ECO:0007669"/>
    <property type="project" value="TreeGrafter"/>
</dbReference>
<evidence type="ECO:0000256" key="5">
    <source>
        <dbReference type="SAM" id="MobiDB-lite"/>
    </source>
</evidence>
<sequence length="2514" mass="274410">MPGCEVKICEPGGSGILLPLFGDEEQAVRVVLQGRVAEASDQLVAGAIEEITSKKKRVLNAATGSLPVPQYQAPIYGFRTSRLGGEIQIATASREPRKKTRQKQVYGARQGERASSPPPKPITMLPQTGVPTAHRPPHSGRDALPAIAGATFTSFAKGRLSTGNSDALSQPAPVASYDDEHDLLIVTYGSWEDNTDSEGALLIIHLKGLLRGDSFEATPLCGNAVQVWQKGDLETTVNPDTVRRSASIRTLVAITDWAHFVLELGFREGSETMWKPFLHLINCSALHPLETMLRRDRPGVSGLASSLDLHKQSGWRFIIGKWSQLRATPDLLIFYLQERLVMVCRRQPEHSLKIRQRLMILDGVRVDTVLEAWSVVSDITSEWVSRRCGIADGDSDLYLSDDAVKCGIAQPTMLLACCLAALSLIRKQPDLREALAKRILTSCVTDPITMTALSNHVAALRGAAKHSERVQALQFLESKSLGRVIQTRQRGQGEGHNQAFHRCALSAEAQDFLKDLQILLGLWPTSFPEISKDAAAPPSNEPALPQCVVLASEGATIKFKASLPVAQARAKAKAAAQPKAKAAQGNSNSQSSQDEKPKRSYTEKGNHSAQFPSKEAFMEEERNKKGGWKGYSTYHASEKRVYREYTPLSEHGDFQAVSSWNPLNATTLAAMKEYMTNNTHTSIQDLAKIVEKHYKDGRPVDDKWLKAWSRNHRVNKGTKTDRATKFKWRKHDWDQLRRELGTVASMDEGPEDVAADTLKIAAELHSHACAVVVFCNPALLQSTVSGLCNKAYVKLCGDGTWRLTEGDWVLLTVGALSKHYEQASGAFAFRATFNPLLFALTNKEAQESYKIFFQALVDCAAKFTDVNLAEVCFQYHADLHLGEDLARKQIFPRADRLADWAHVTGACARPKIKQTAGEADGRFAACRQGIFATVKNHLSKGGQKLLPVVERAFYCLRSVPTALLFHTVAHVLLETLIAQAPPERKAATALKKHYLQSCPKEEACSRYELSDWVGHPQQTSAHQFHRTTSYDKWTDEEGTTFYAFPQTLATYAPEKSSWVRAKDESVPSVKRGMARKLAAVLKARTPSCLAEGLTELGLGDEPLSDLEALVRTLHKHVVVIVGDTASRYWRLESSPGKLFTCRPCVPSDFTGNDRVPCSRTQNTCAPARSSAHPGPILLPASLRKSSASSARMPSVLHDRHVVDLLRSSSLQQWESLLQEEGLTMFDLSLGAMTFQELRAALPAMLSRAVMHLQRCPRSPTRDAAPDEAAAFAQLKRDVQIPSDANLSLGGGKGRLFEAMVFGGANPPPPAPAPAKKRTRILTFLYFPMLVAIAFAADKGYITFISRTNSDMHIVKKAAGLGEWDTVQVSDRNKNQGPDDADDAGTGKLELTDEDMARMSKADGMQLSDEELAKYIGTESQRMSKAAYRKRAHDQVYHGKPAEVGKQQRNQNFSAVVPVEEPPLPASGAYVAPPAPSATVLFGGENFAVLETVGLIRVPVRRTGNLSLSVSVDYSCRDGLARKGEDYEAAEGTLTFLPQEAEKTIDIKIWKDDIPEDSEDFFVDLANVRCSSKDGFAVLGPVITARVVIVDTDKPSIIYTDDDVVQVDEDGSAVEGRDYARAEGVITFGQQEFSAEIAISILNSATFEDKEDSCIVTFVLTPEEVSKNLAHRTMRALGVNWQKTQKGHENWKDQFINALLVNGGDDEDYCGGWLCFYFSLMFIGLVTALISDLAVGDQDKFADPYADASIGNVFLGLGLPWTIGSCYWASVGRSAEWQKKYESEANFDLWNTGGGKFIVIGGDLGYSVVIFSVGAFFCMFILFLRRKAASGEATSNNCDPIESSASVDSPRNLCKSVAVQGGTLCYPPSSHWNPLQLQLADDIRQARSSRRAMSWLRGGAQEWNNQFRDTWNRAASSVQRFAEQAELQHLGEQFLAQAQTLAEQGEAALSNVADKVTGGVSSLGLTSSEDLTIGSREELVHRFVREAKQLEPPGGIRLLVADVAQVLRAWQARLKRTERADSDTPGRAAGRASEALQALLQSQALHIALTALTRSRAGRAVLRAAAEAEAEGSGSRPMLEGEAGVCLKEILACACAVPAPLVKQLLVLLSDAADEKSQAKRPGAEAVMDSAAQDLQWILALLSASLLHSEEVAADDAGELRRSLDVVGSTSAASAELPPLNSEVWASWPGDGRWFRAKVHHYLTAGYNRPEADFAPVPYGCLLACRALTGSGSPAWVAGNWAKLALDRVPTRISSLRPRFYIVLHRSGHACSAFVLQSGRHFKEAVGFESAATVCQEFASLAEVDLLSPLVVPREQCAAQQAQPGKKASPKKNVTTADLAQQMSLLTSPQLVEQLTLAKERQETLEKQSVGPAFHVSASPAYDFAVDHSFEWAVHWPQPRKIKTLLLAPPRVGIESGARAGDSPLPLTGPRAALLLRARGCSTPVVLDRSPFAAKASRVASTFVHGRHFLQHLLLCQCFWGALLQGLKFLVFGIDVSGLAAVVSLPWHPAVQLIG</sequence>
<feature type="region of interest" description="Disordered" evidence="5">
    <location>
        <begin position="93"/>
        <end position="123"/>
    </location>
</feature>
<feature type="region of interest" description="Disordered" evidence="5">
    <location>
        <begin position="574"/>
        <end position="622"/>
    </location>
</feature>
<protein>
    <submittedName>
        <fullName evidence="8">Sodium/calcium exchanger 3</fullName>
    </submittedName>
</protein>
<keyword evidence="1" id="KW-0732">Signal</keyword>
<dbReference type="Gene3D" id="2.60.40.2030">
    <property type="match status" value="2"/>
</dbReference>
<dbReference type="EMBL" id="LSRX01000648">
    <property type="protein sequence ID" value="OLP91823.1"/>
    <property type="molecule type" value="Genomic_DNA"/>
</dbReference>
<feature type="region of interest" description="Disordered" evidence="5">
    <location>
        <begin position="1367"/>
        <end position="1387"/>
    </location>
</feature>
<dbReference type="InterPro" id="IPR038081">
    <property type="entry name" value="CalX-like_sf"/>
</dbReference>
<accession>A0A1Q9D9C5</accession>
<name>A0A1Q9D9C5_SYMMI</name>
<dbReference type="InterPro" id="IPR003644">
    <property type="entry name" value="Calx_beta"/>
</dbReference>
<dbReference type="SUPFAM" id="SSF141072">
    <property type="entry name" value="CalX-like"/>
    <property type="match status" value="2"/>
</dbReference>
<dbReference type="InterPro" id="IPR051171">
    <property type="entry name" value="CaCA"/>
</dbReference>
<feature type="compositionally biased region" description="Basic and acidic residues" evidence="5">
    <location>
        <begin position="593"/>
        <end position="606"/>
    </location>
</feature>
<keyword evidence="6" id="KW-1133">Transmembrane helix</keyword>
<dbReference type="Pfam" id="PF03160">
    <property type="entry name" value="Calx-beta"/>
    <property type="match status" value="2"/>
</dbReference>
<evidence type="ECO:0000313" key="9">
    <source>
        <dbReference type="Proteomes" id="UP000186817"/>
    </source>
</evidence>